<evidence type="ECO:0000256" key="1">
    <source>
        <dbReference type="SAM" id="MobiDB-lite"/>
    </source>
</evidence>
<dbReference type="EMBL" id="CADCWF010000375">
    <property type="protein sequence ID" value="CAA9585087.1"/>
    <property type="molecule type" value="Genomic_DNA"/>
</dbReference>
<evidence type="ECO:0000313" key="2">
    <source>
        <dbReference type="EMBL" id="CAA9585087.1"/>
    </source>
</evidence>
<accession>A0A6J4VQE9</accession>
<feature type="non-terminal residue" evidence="2">
    <location>
        <position position="101"/>
    </location>
</feature>
<proteinExistence type="predicted"/>
<name>A0A6J4VQE9_9BACT</name>
<sequence length="101" mass="10481">GIRGIGPDPPRTEPRLWPPSRGAEGPPGDGPRRAPGSGAGAAARVVPIDPGSNRIPDPPRRRAVVPPRHPATGAPGSGRRAGSDGSRRSEGLVRRRPRTPM</sequence>
<reference evidence="2" key="1">
    <citation type="submission" date="2020-02" db="EMBL/GenBank/DDBJ databases">
        <authorList>
            <person name="Meier V. D."/>
        </authorList>
    </citation>
    <scope>NUCLEOTIDE SEQUENCE</scope>
    <source>
        <strain evidence="2">AVDCRST_MAG59</strain>
    </source>
</reference>
<organism evidence="2">
    <name type="scientific">uncultured Thermomicrobiales bacterium</name>
    <dbReference type="NCBI Taxonomy" id="1645740"/>
    <lineage>
        <taxon>Bacteria</taxon>
        <taxon>Pseudomonadati</taxon>
        <taxon>Thermomicrobiota</taxon>
        <taxon>Thermomicrobia</taxon>
        <taxon>Thermomicrobiales</taxon>
        <taxon>environmental samples</taxon>
    </lineage>
</organism>
<feature type="compositionally biased region" description="Low complexity" evidence="1">
    <location>
        <begin position="33"/>
        <end position="44"/>
    </location>
</feature>
<dbReference type="AlphaFoldDB" id="A0A6J4VQE9"/>
<feature type="region of interest" description="Disordered" evidence="1">
    <location>
        <begin position="1"/>
        <end position="101"/>
    </location>
</feature>
<feature type="non-terminal residue" evidence="2">
    <location>
        <position position="1"/>
    </location>
</feature>
<protein>
    <submittedName>
        <fullName evidence="2">Uncharacterized protein</fullName>
    </submittedName>
</protein>
<feature type="compositionally biased region" description="Basic and acidic residues" evidence="1">
    <location>
        <begin position="81"/>
        <end position="93"/>
    </location>
</feature>
<gene>
    <name evidence="2" type="ORF">AVDCRST_MAG59-5369</name>
</gene>